<proteinExistence type="predicted"/>
<dbReference type="PROSITE" id="PS50112">
    <property type="entry name" value="PAS"/>
    <property type="match status" value="1"/>
</dbReference>
<dbReference type="PANTHER" id="PTHR43304:SF1">
    <property type="entry name" value="PAC DOMAIN-CONTAINING PROTEIN"/>
    <property type="match status" value="1"/>
</dbReference>
<dbReference type="Gene3D" id="1.10.287.130">
    <property type="match status" value="1"/>
</dbReference>
<dbReference type="InterPro" id="IPR013656">
    <property type="entry name" value="PAS_4"/>
</dbReference>
<dbReference type="InterPro" id="IPR005467">
    <property type="entry name" value="His_kinase_dom"/>
</dbReference>
<dbReference type="PANTHER" id="PTHR43304">
    <property type="entry name" value="PHYTOCHROME-LIKE PROTEIN CPH1"/>
    <property type="match status" value="1"/>
</dbReference>
<dbReference type="SMART" id="SM00086">
    <property type="entry name" value="PAC"/>
    <property type="match status" value="4"/>
</dbReference>
<dbReference type="Pfam" id="PF00512">
    <property type="entry name" value="HisKA"/>
    <property type="match status" value="1"/>
</dbReference>
<dbReference type="EMBL" id="CP042435">
    <property type="protein sequence ID" value="QEC68814.1"/>
    <property type="molecule type" value="Genomic_DNA"/>
</dbReference>
<feature type="domain" description="PAC" evidence="9">
    <location>
        <begin position="894"/>
        <end position="946"/>
    </location>
</feature>
<dbReference type="SUPFAM" id="SSF55785">
    <property type="entry name" value="PYP-like sensor domain (PAS domain)"/>
    <property type="match status" value="6"/>
</dbReference>
<dbReference type="Gene3D" id="3.30.450.20">
    <property type="entry name" value="PAS domain"/>
    <property type="match status" value="7"/>
</dbReference>
<dbReference type="InterPro" id="IPR013655">
    <property type="entry name" value="PAS_fold_3"/>
</dbReference>
<dbReference type="Gene3D" id="3.30.565.10">
    <property type="entry name" value="Histidine kinase-like ATPase, C-terminal domain"/>
    <property type="match status" value="1"/>
</dbReference>
<feature type="coiled-coil region" evidence="6">
    <location>
        <begin position="415"/>
        <end position="442"/>
    </location>
</feature>
<accession>A0A5B8VBI8</accession>
<dbReference type="FunFam" id="3.30.565.10:FF:000006">
    <property type="entry name" value="Sensor histidine kinase WalK"/>
    <property type="match status" value="1"/>
</dbReference>
<dbReference type="InterPro" id="IPR036890">
    <property type="entry name" value="HATPase_C_sf"/>
</dbReference>
<evidence type="ECO:0000313" key="10">
    <source>
        <dbReference type="EMBL" id="QEC68814.1"/>
    </source>
</evidence>
<evidence type="ECO:0000259" key="8">
    <source>
        <dbReference type="PROSITE" id="PS50112"/>
    </source>
</evidence>
<feature type="coiled-coil region" evidence="6">
    <location>
        <begin position="676"/>
        <end position="703"/>
    </location>
</feature>
<dbReference type="KEGG" id="pgin:FRZ67_16420"/>
<evidence type="ECO:0000256" key="6">
    <source>
        <dbReference type="SAM" id="Coils"/>
    </source>
</evidence>
<dbReference type="Gene3D" id="2.10.70.100">
    <property type="match status" value="2"/>
</dbReference>
<dbReference type="SMART" id="SM00387">
    <property type="entry name" value="HATPase_c"/>
    <property type="match status" value="1"/>
</dbReference>
<dbReference type="PROSITE" id="PS50109">
    <property type="entry name" value="HIS_KIN"/>
    <property type="match status" value="1"/>
</dbReference>
<feature type="domain" description="PAC" evidence="9">
    <location>
        <begin position="503"/>
        <end position="555"/>
    </location>
</feature>
<dbReference type="RefSeq" id="WP_147191215.1">
    <property type="nucleotide sequence ID" value="NZ_CP042435.1"/>
</dbReference>
<name>A0A5B8VBI8_9BACT</name>
<evidence type="ECO:0000259" key="7">
    <source>
        <dbReference type="PROSITE" id="PS50109"/>
    </source>
</evidence>
<protein>
    <recommendedName>
        <fullName evidence="2">histidine kinase</fullName>
        <ecNumber evidence="2">2.7.13.3</ecNumber>
    </recommendedName>
</protein>
<organism evidence="10 11">
    <name type="scientific">Panacibacter ginsenosidivorans</name>
    <dbReference type="NCBI Taxonomy" id="1813871"/>
    <lineage>
        <taxon>Bacteria</taxon>
        <taxon>Pseudomonadati</taxon>
        <taxon>Bacteroidota</taxon>
        <taxon>Chitinophagia</taxon>
        <taxon>Chitinophagales</taxon>
        <taxon>Chitinophagaceae</taxon>
        <taxon>Panacibacter</taxon>
    </lineage>
</organism>
<dbReference type="CDD" id="cd00075">
    <property type="entry name" value="HATPase"/>
    <property type="match status" value="1"/>
</dbReference>
<feature type="domain" description="PAS" evidence="8">
    <location>
        <begin position="820"/>
        <end position="892"/>
    </location>
</feature>
<dbReference type="Proteomes" id="UP000321533">
    <property type="component" value="Chromosome"/>
</dbReference>
<dbReference type="GO" id="GO:0000155">
    <property type="term" value="F:phosphorelay sensor kinase activity"/>
    <property type="evidence" value="ECO:0007669"/>
    <property type="project" value="InterPro"/>
</dbReference>
<dbReference type="PROSITE" id="PS50113">
    <property type="entry name" value="PAC"/>
    <property type="match status" value="4"/>
</dbReference>
<feature type="domain" description="Histidine kinase" evidence="7">
    <location>
        <begin position="950"/>
        <end position="1166"/>
    </location>
</feature>
<dbReference type="InterPro" id="IPR035965">
    <property type="entry name" value="PAS-like_dom_sf"/>
</dbReference>
<dbReference type="InterPro" id="IPR000700">
    <property type="entry name" value="PAS-assoc_C"/>
</dbReference>
<dbReference type="InterPro" id="IPR003594">
    <property type="entry name" value="HATPase_dom"/>
</dbReference>
<dbReference type="OrthoDB" id="607558at2"/>
<dbReference type="InterPro" id="IPR052162">
    <property type="entry name" value="Sensor_kinase/Photoreceptor"/>
</dbReference>
<keyword evidence="3" id="KW-0597">Phosphoprotein</keyword>
<dbReference type="Pfam" id="PF08448">
    <property type="entry name" value="PAS_4"/>
    <property type="match status" value="3"/>
</dbReference>
<reference evidence="10 11" key="1">
    <citation type="journal article" date="2016" name="Int. J. Syst. Evol. Microbiol.">
        <title>Panacibacter ginsenosidivorans gen. nov., sp. nov., with ginsenoside converting activity isolated from soil of a ginseng field.</title>
        <authorList>
            <person name="Siddiqi M.Z."/>
            <person name="Muhammad Shafi S."/>
            <person name="Choi K.D."/>
            <person name="Im W.T."/>
        </authorList>
    </citation>
    <scope>NUCLEOTIDE SEQUENCE [LARGE SCALE GENOMIC DNA]</scope>
    <source>
        <strain evidence="10 11">Gsoil1550</strain>
    </source>
</reference>
<dbReference type="Pfam" id="PF08447">
    <property type="entry name" value="PAS_3"/>
    <property type="match status" value="3"/>
</dbReference>
<keyword evidence="4" id="KW-0808">Transferase</keyword>
<evidence type="ECO:0000256" key="1">
    <source>
        <dbReference type="ARBA" id="ARBA00000085"/>
    </source>
</evidence>
<dbReference type="InterPro" id="IPR001610">
    <property type="entry name" value="PAC"/>
</dbReference>
<evidence type="ECO:0000256" key="3">
    <source>
        <dbReference type="ARBA" id="ARBA00022553"/>
    </source>
</evidence>
<dbReference type="SUPFAM" id="SSF55874">
    <property type="entry name" value="ATPase domain of HSP90 chaperone/DNA topoisomerase II/histidine kinase"/>
    <property type="match status" value="1"/>
</dbReference>
<keyword evidence="6" id="KW-0175">Coiled coil</keyword>
<dbReference type="CDD" id="cd00082">
    <property type="entry name" value="HisKA"/>
    <property type="match status" value="1"/>
</dbReference>
<evidence type="ECO:0000259" key="9">
    <source>
        <dbReference type="PROSITE" id="PS50113"/>
    </source>
</evidence>
<dbReference type="InterPro" id="IPR003661">
    <property type="entry name" value="HisK_dim/P_dom"/>
</dbReference>
<feature type="domain" description="PAC" evidence="9">
    <location>
        <begin position="767"/>
        <end position="819"/>
    </location>
</feature>
<dbReference type="NCBIfam" id="TIGR00229">
    <property type="entry name" value="sensory_box"/>
    <property type="match status" value="4"/>
</dbReference>
<dbReference type="AlphaFoldDB" id="A0A5B8VBI8"/>
<dbReference type="Pfam" id="PF02518">
    <property type="entry name" value="HATPase_c"/>
    <property type="match status" value="1"/>
</dbReference>
<comment type="catalytic activity">
    <reaction evidence="1">
        <text>ATP + protein L-histidine = ADP + protein N-phospho-L-histidine.</text>
        <dbReference type="EC" id="2.7.13.3"/>
    </reaction>
</comment>
<feature type="domain" description="PAC" evidence="9">
    <location>
        <begin position="375"/>
        <end position="431"/>
    </location>
</feature>
<dbReference type="SMART" id="SM00388">
    <property type="entry name" value="HisKA"/>
    <property type="match status" value="1"/>
</dbReference>
<keyword evidence="11" id="KW-1185">Reference proteome</keyword>
<dbReference type="SUPFAM" id="SSF47384">
    <property type="entry name" value="Homodimeric domain of signal transducing histidine kinase"/>
    <property type="match status" value="1"/>
</dbReference>
<dbReference type="PRINTS" id="PR00344">
    <property type="entry name" value="BCTRLSENSOR"/>
</dbReference>
<evidence type="ECO:0000313" key="11">
    <source>
        <dbReference type="Proteomes" id="UP000321533"/>
    </source>
</evidence>
<keyword evidence="5" id="KW-0418">Kinase</keyword>
<dbReference type="InterPro" id="IPR004358">
    <property type="entry name" value="Sig_transdc_His_kin-like_C"/>
</dbReference>
<dbReference type="InterPro" id="IPR036097">
    <property type="entry name" value="HisK_dim/P_sf"/>
</dbReference>
<dbReference type="CDD" id="cd00130">
    <property type="entry name" value="PAS"/>
    <property type="match status" value="3"/>
</dbReference>
<evidence type="ECO:0000256" key="5">
    <source>
        <dbReference type="ARBA" id="ARBA00022777"/>
    </source>
</evidence>
<sequence length="1166" mass="132663">MKVSSREVNYNFLKGGGETAELIASIDWSQTSLGAIEWWPQSLRTTLSIILHSKFPMFLFWGPDLICFYNDAYRPSLGNEGKHPHALGSRGEDVWPEIWHIIKPLIDQVMSGGEATWNEDQLIPIYRNGKLEDVYWTFSYSPVNDENGDVGGVFVTCSETSQKVELLKKFDSNEKKFFNMIEQAPMGIAIFMGEEFIIEVANKRYLEIVDRKAEDVLSRPMFEVMPEVEPVIKPLITNVLKTGEPYYGNEFPVQLKRYGQTATAFFNFTYQPLIEDDEIKGVIVAAHDVTKIVEAKQVLHESEKAFRDYINASPMPFAIYLGREMRVTMVNDAILKTWGKDSSVIGKTFREALPELEGQPFYQLLDDVYTTGIPYHSDGDRVDLMINGKMQTFYFNFTYTPLKDTEGNTYGVLNTATDITELARAKRNLEDAEERARLAVEAGELGTFDLDLATGAIYCSPRFYEIFGSAKAITREEGVARMLPEDLPGRNMAYATALQNGRLNYEVRIRWDDGSIHWMKMDAKFFFNENGTPVRLLGTTEDITNEKNALQKIEESEKHFRNLIQEAPVPKALLHGPDHIVEIANDAVLVLWGKDSSVIGKPLIAALPELKGQPYLEILKEVYETGNTYKGNERPVHIEVNGELKKIYINFIFKRLQSYKATEPDVLVTGYDVTQQVQARRKIEESERELQKINQRLEIALEAGKLGSYELDISTGEMNCTPQCKANYGLPPNADFNFADLLKMIIPAHKDYVQQAIEKAIKNHTVYNGEYCVTWPDGSPHWIRVSGKGTYDAYNNALKMIGVTHDITEGKLAIQRLANSEQRLNMALEYTNMGSWDLNLQTLDIIYTPRLAEIFGYPPTAKITHPQMRQHIHPEDLKPVVEKAFSNAIKTGFYFYEARVIREDETTRWIRTQGRVIYDADKIPIRMLGTIMDITEEKNEQQRKDEFMGIVTHELKTPLTSVKGFAQFLHQRAVQAEDNTSAVLLQKMVSQINKLNLLVQDLLDVTRMEGGKMKFQNIEFNFNELIYEVVEQISITTSKKIIIQDKAWNGSIIGDRERTGQVLTNLLTNAIKYSPDADKVIISLTSTKDKAICSVTDFGIGIAKENQQYVFERFYRETEAHVTTFPGLGLGLYISAEIIKRQNGKIWMKSEKGKGSVFSFSLPINN</sequence>
<dbReference type="InterPro" id="IPR000014">
    <property type="entry name" value="PAS"/>
</dbReference>
<dbReference type="SMART" id="SM00091">
    <property type="entry name" value="PAS"/>
    <property type="match status" value="6"/>
</dbReference>
<dbReference type="EC" id="2.7.13.3" evidence="2"/>
<evidence type="ECO:0000256" key="2">
    <source>
        <dbReference type="ARBA" id="ARBA00012438"/>
    </source>
</evidence>
<gene>
    <name evidence="10" type="ORF">FRZ67_16420</name>
</gene>
<evidence type="ECO:0000256" key="4">
    <source>
        <dbReference type="ARBA" id="ARBA00022679"/>
    </source>
</evidence>